<dbReference type="Proteomes" id="UP000824001">
    <property type="component" value="Unassembled WGS sequence"/>
</dbReference>
<reference evidence="3" key="1">
    <citation type="submission" date="2020-10" db="EMBL/GenBank/DDBJ databases">
        <authorList>
            <person name="Gilroy R."/>
        </authorList>
    </citation>
    <scope>NUCLEOTIDE SEQUENCE</scope>
    <source>
        <strain evidence="3">ChiHjej10B9-9673</strain>
    </source>
</reference>
<dbReference type="EMBL" id="DVJK01000140">
    <property type="protein sequence ID" value="HIS66921.1"/>
    <property type="molecule type" value="Genomic_DNA"/>
</dbReference>
<organism evidence="3 4">
    <name type="scientific">Candidatus Scatomorpha merdipullorum</name>
    <dbReference type="NCBI Taxonomy" id="2840927"/>
    <lineage>
        <taxon>Bacteria</taxon>
        <taxon>Bacillati</taxon>
        <taxon>Bacillota</taxon>
        <taxon>Clostridia</taxon>
        <taxon>Eubacteriales</taxon>
        <taxon>Candidatus Scatomorpha</taxon>
    </lineage>
</organism>
<sequence>MQEIRLHGRGGQGLVKASHLVVKTAVETGHYGQFIPFFGVERKGSPVFGFLRLSEEPIRRKTQIYTPDVLVILDDSLLRLPATCAGLKEGGTVIINSVHDRAGLELPPQAGKVAAVDATGIAQRRIGRSIPNTAMLGALARVTGLVDRAALFENIAAGFGEANRDAAAEAFDAVRIL</sequence>
<dbReference type="SUPFAM" id="SSF53323">
    <property type="entry name" value="Pyruvate-ferredoxin oxidoreductase, PFOR, domain III"/>
    <property type="match status" value="1"/>
</dbReference>
<dbReference type="GO" id="GO:0016625">
    <property type="term" value="F:oxidoreductase activity, acting on the aldehyde or oxo group of donors, iron-sulfur protein as acceptor"/>
    <property type="evidence" value="ECO:0007669"/>
    <property type="project" value="InterPro"/>
</dbReference>
<evidence type="ECO:0000313" key="4">
    <source>
        <dbReference type="Proteomes" id="UP000824001"/>
    </source>
</evidence>
<dbReference type="InterPro" id="IPR002869">
    <property type="entry name" value="Pyrv_flavodox_OxRed_cen"/>
</dbReference>
<keyword evidence="1" id="KW-0560">Oxidoreductase</keyword>
<dbReference type="AlphaFoldDB" id="A0A9D1JV46"/>
<evidence type="ECO:0000256" key="1">
    <source>
        <dbReference type="ARBA" id="ARBA00023002"/>
    </source>
</evidence>
<protein>
    <submittedName>
        <fullName evidence="3">2-oxoacid:acceptor oxidoreductase family protein</fullName>
    </submittedName>
</protein>
<evidence type="ECO:0000313" key="3">
    <source>
        <dbReference type="EMBL" id="HIS66921.1"/>
    </source>
</evidence>
<dbReference type="NCBIfam" id="TIGR02175">
    <property type="entry name" value="PorC_KorC"/>
    <property type="match status" value="1"/>
</dbReference>
<accession>A0A9D1JV46</accession>
<dbReference type="PANTHER" id="PTHR43366:SF1">
    <property type="entry name" value="PYRUVATE SYNTHASE SUBUNIT PORC"/>
    <property type="match status" value="1"/>
</dbReference>
<proteinExistence type="predicted"/>
<dbReference type="InterPro" id="IPR051626">
    <property type="entry name" value="Oxidoreductase_gamma_subunit"/>
</dbReference>
<dbReference type="InterPro" id="IPR019752">
    <property type="entry name" value="Pyrv/ketoisovalerate_OxRed_cat"/>
</dbReference>
<dbReference type="PANTHER" id="PTHR43366">
    <property type="entry name" value="PYRUVATE SYNTHASE SUBUNIT PORC"/>
    <property type="match status" value="1"/>
</dbReference>
<reference evidence="3" key="2">
    <citation type="journal article" date="2021" name="PeerJ">
        <title>Extensive microbial diversity within the chicken gut microbiome revealed by metagenomics and culture.</title>
        <authorList>
            <person name="Gilroy R."/>
            <person name="Ravi A."/>
            <person name="Getino M."/>
            <person name="Pursley I."/>
            <person name="Horton D.L."/>
            <person name="Alikhan N.F."/>
            <person name="Baker D."/>
            <person name="Gharbi K."/>
            <person name="Hall N."/>
            <person name="Watson M."/>
            <person name="Adriaenssens E.M."/>
            <person name="Foster-Nyarko E."/>
            <person name="Jarju S."/>
            <person name="Secka A."/>
            <person name="Antonio M."/>
            <person name="Oren A."/>
            <person name="Chaudhuri R.R."/>
            <person name="La Ragione R."/>
            <person name="Hildebrand F."/>
            <person name="Pallen M.J."/>
        </authorList>
    </citation>
    <scope>NUCLEOTIDE SEQUENCE</scope>
    <source>
        <strain evidence="3">ChiHjej10B9-9673</strain>
    </source>
</reference>
<feature type="domain" description="Pyruvate/ketoisovalerate oxidoreductase catalytic" evidence="2">
    <location>
        <begin position="10"/>
        <end position="172"/>
    </location>
</feature>
<dbReference type="Pfam" id="PF01558">
    <property type="entry name" value="POR"/>
    <property type="match status" value="1"/>
</dbReference>
<evidence type="ECO:0000259" key="2">
    <source>
        <dbReference type="Pfam" id="PF01558"/>
    </source>
</evidence>
<comment type="caution">
    <text evidence="3">The sequence shown here is derived from an EMBL/GenBank/DDBJ whole genome shotgun (WGS) entry which is preliminary data.</text>
</comment>
<dbReference type="InterPro" id="IPR011894">
    <property type="entry name" value="PorC_KorC"/>
</dbReference>
<dbReference type="Gene3D" id="3.40.920.10">
    <property type="entry name" value="Pyruvate-ferredoxin oxidoreductase, PFOR, domain III"/>
    <property type="match status" value="1"/>
</dbReference>
<name>A0A9D1JV46_9FIRM</name>
<gene>
    <name evidence="3" type="ORF">IAC18_05095</name>
</gene>